<accession>A0ABY7MQ59</accession>
<dbReference type="EMBL" id="CP089391">
    <property type="protein sequence ID" value="WBL79704.1"/>
    <property type="molecule type" value="Genomic_DNA"/>
</dbReference>
<evidence type="ECO:0000313" key="1">
    <source>
        <dbReference type="EMBL" id="WBL79704.1"/>
    </source>
</evidence>
<keyword evidence="2" id="KW-1185">Reference proteome</keyword>
<sequence>MRFGIPRGIRPAIFLAAFGIGWPIPVHGLDCGLPIAAFFESIDPNADPTKRALDLEARVALDTLSPIVFSGRLVSVRHLSGPNTPGWFELLGFKDVRVLKGTLPRSKIDRTAMVAFDRWCDGGCARRPLEWAPGALLTIGVSPSPDKVTSEGKTLYRGRVDGQFGPCRGGPLSPLKLMLLAAPPEEIARLEREYPPRKRP</sequence>
<name>A0ABY7MQ59_9BRAD</name>
<protein>
    <submittedName>
        <fullName evidence="1">Uncharacterized protein</fullName>
    </submittedName>
</protein>
<dbReference type="Proteomes" id="UP001179614">
    <property type="component" value="Chromosome"/>
</dbReference>
<gene>
    <name evidence="1" type="ORF">I3J27_04535</name>
</gene>
<dbReference type="RefSeq" id="WP_270165734.1">
    <property type="nucleotide sequence ID" value="NZ_CP089391.1"/>
</dbReference>
<evidence type="ECO:0000313" key="2">
    <source>
        <dbReference type="Proteomes" id="UP001179614"/>
    </source>
</evidence>
<organism evidence="1 2">
    <name type="scientific">Bradyrhizobium xenonodulans</name>
    <dbReference type="NCBI Taxonomy" id="2736875"/>
    <lineage>
        <taxon>Bacteria</taxon>
        <taxon>Pseudomonadati</taxon>
        <taxon>Pseudomonadota</taxon>
        <taxon>Alphaproteobacteria</taxon>
        <taxon>Hyphomicrobiales</taxon>
        <taxon>Nitrobacteraceae</taxon>
        <taxon>Bradyrhizobium</taxon>
    </lineage>
</organism>
<reference evidence="1" key="1">
    <citation type="submission" date="2021-12" db="EMBL/GenBank/DDBJ databases">
        <title>Bradyrhizobium xenonodulans sp. nov.</title>
        <authorList>
            <person name="Claassens R."/>
            <person name="Venter S.N."/>
            <person name="Beukes C.W."/>
            <person name="Stepkowski T."/>
            <person name="Steenkamp E.T."/>
        </authorList>
    </citation>
    <scope>NUCLEOTIDE SEQUENCE</scope>
    <source>
        <strain evidence="1">14AB</strain>
    </source>
</reference>
<proteinExistence type="predicted"/>